<reference evidence="2" key="1">
    <citation type="journal article" date="2020" name="Stud. Mycol.">
        <title>101 Dothideomycetes genomes: a test case for predicting lifestyles and emergence of pathogens.</title>
        <authorList>
            <person name="Haridas S."/>
            <person name="Albert R."/>
            <person name="Binder M."/>
            <person name="Bloem J."/>
            <person name="Labutti K."/>
            <person name="Salamov A."/>
            <person name="Andreopoulos B."/>
            <person name="Baker S."/>
            <person name="Barry K."/>
            <person name="Bills G."/>
            <person name="Bluhm B."/>
            <person name="Cannon C."/>
            <person name="Castanera R."/>
            <person name="Culley D."/>
            <person name="Daum C."/>
            <person name="Ezra D."/>
            <person name="Gonzalez J."/>
            <person name="Henrissat B."/>
            <person name="Kuo A."/>
            <person name="Liang C."/>
            <person name="Lipzen A."/>
            <person name="Lutzoni F."/>
            <person name="Magnuson J."/>
            <person name="Mondo S."/>
            <person name="Nolan M."/>
            <person name="Ohm R."/>
            <person name="Pangilinan J."/>
            <person name="Park H.-J."/>
            <person name="Ramirez L."/>
            <person name="Alfaro M."/>
            <person name="Sun H."/>
            <person name="Tritt A."/>
            <person name="Yoshinaga Y."/>
            <person name="Zwiers L.-H."/>
            <person name="Turgeon B."/>
            <person name="Goodwin S."/>
            <person name="Spatafora J."/>
            <person name="Crous P."/>
            <person name="Grigoriev I."/>
        </authorList>
    </citation>
    <scope>NUCLEOTIDE SEQUENCE</scope>
    <source>
        <strain evidence="2">CBS 262.69</strain>
    </source>
</reference>
<evidence type="ECO:0000256" key="1">
    <source>
        <dbReference type="SAM" id="MobiDB-lite"/>
    </source>
</evidence>
<feature type="compositionally biased region" description="Basic residues" evidence="1">
    <location>
        <begin position="107"/>
        <end position="116"/>
    </location>
</feature>
<dbReference type="AlphaFoldDB" id="A0A6G1HQ84"/>
<dbReference type="OrthoDB" id="5399926at2759"/>
<protein>
    <recommendedName>
        <fullName evidence="4">Velvet domain-containing protein</fullName>
    </recommendedName>
</protein>
<gene>
    <name evidence="2" type="ORF">EJ06DRAFT_127649</name>
</gene>
<proteinExistence type="predicted"/>
<feature type="region of interest" description="Disordered" evidence="1">
    <location>
        <begin position="1"/>
        <end position="120"/>
    </location>
</feature>
<organism evidence="2 3">
    <name type="scientific">Trichodelitschia bisporula</name>
    <dbReference type="NCBI Taxonomy" id="703511"/>
    <lineage>
        <taxon>Eukaryota</taxon>
        <taxon>Fungi</taxon>
        <taxon>Dikarya</taxon>
        <taxon>Ascomycota</taxon>
        <taxon>Pezizomycotina</taxon>
        <taxon>Dothideomycetes</taxon>
        <taxon>Dothideomycetes incertae sedis</taxon>
        <taxon>Phaeotrichales</taxon>
        <taxon>Phaeotrichaceae</taxon>
        <taxon>Trichodelitschia</taxon>
    </lineage>
</organism>
<name>A0A6G1HQ84_9PEZI</name>
<keyword evidence="3" id="KW-1185">Reference proteome</keyword>
<feature type="compositionally biased region" description="Low complexity" evidence="1">
    <location>
        <begin position="38"/>
        <end position="57"/>
    </location>
</feature>
<evidence type="ECO:0008006" key="4">
    <source>
        <dbReference type="Google" id="ProtNLM"/>
    </source>
</evidence>
<accession>A0A6G1HQ84</accession>
<dbReference type="Proteomes" id="UP000799640">
    <property type="component" value="Unassembled WGS sequence"/>
</dbReference>
<sequence length="259" mass="27921">MPGGSRGRKPDTTTSSTLRRDTPNGRPRRPVSSTPNGPLRRSTRLAALRLPPASGAPTTDMTDVAQRTHLPSLVSRSSDSQRTRHHARRPRPGNEPDHSPALETTSRRHPTSRRSGRGIGEDGLVLDFVVPPPAQSPAGYPFTEPLMLRVRAPHASSQHQVDRLFAVASLVTDGGRNAEPGVLNGPSLVASLYVPQGTEEQVNGYMANDTIGYISLPGLIVYHQGNFRIRVSLLRVAATGDQQGATTVEAVESHIVMVY</sequence>
<evidence type="ECO:0000313" key="3">
    <source>
        <dbReference type="Proteomes" id="UP000799640"/>
    </source>
</evidence>
<evidence type="ECO:0000313" key="2">
    <source>
        <dbReference type="EMBL" id="KAF2398213.1"/>
    </source>
</evidence>
<dbReference type="EMBL" id="ML996701">
    <property type="protein sequence ID" value="KAF2398213.1"/>
    <property type="molecule type" value="Genomic_DNA"/>
</dbReference>